<evidence type="ECO:0000313" key="2">
    <source>
        <dbReference type="Proteomes" id="UP001160148"/>
    </source>
</evidence>
<dbReference type="AlphaFoldDB" id="A0AAV0WID1"/>
<dbReference type="EMBL" id="CARXXK010000002">
    <property type="protein sequence ID" value="CAI6355570.1"/>
    <property type="molecule type" value="Genomic_DNA"/>
</dbReference>
<gene>
    <name evidence="1" type="ORF">MEUPH1_LOCUS11404</name>
</gene>
<proteinExistence type="predicted"/>
<reference evidence="1 2" key="1">
    <citation type="submission" date="2023-01" db="EMBL/GenBank/DDBJ databases">
        <authorList>
            <person name="Whitehead M."/>
        </authorList>
    </citation>
    <scope>NUCLEOTIDE SEQUENCE [LARGE SCALE GENOMIC DNA]</scope>
</reference>
<dbReference type="Proteomes" id="UP001160148">
    <property type="component" value="Unassembled WGS sequence"/>
</dbReference>
<organism evidence="1 2">
    <name type="scientific">Macrosiphum euphorbiae</name>
    <name type="common">potato aphid</name>
    <dbReference type="NCBI Taxonomy" id="13131"/>
    <lineage>
        <taxon>Eukaryota</taxon>
        <taxon>Metazoa</taxon>
        <taxon>Ecdysozoa</taxon>
        <taxon>Arthropoda</taxon>
        <taxon>Hexapoda</taxon>
        <taxon>Insecta</taxon>
        <taxon>Pterygota</taxon>
        <taxon>Neoptera</taxon>
        <taxon>Paraneoptera</taxon>
        <taxon>Hemiptera</taxon>
        <taxon>Sternorrhyncha</taxon>
        <taxon>Aphidomorpha</taxon>
        <taxon>Aphidoidea</taxon>
        <taxon>Aphididae</taxon>
        <taxon>Macrosiphini</taxon>
        <taxon>Macrosiphum</taxon>
    </lineage>
</organism>
<protein>
    <submittedName>
        <fullName evidence="1">Uncharacterized protein</fullName>
    </submittedName>
</protein>
<keyword evidence="2" id="KW-1185">Reference proteome</keyword>
<comment type="caution">
    <text evidence="1">The sequence shown here is derived from an EMBL/GenBank/DDBJ whole genome shotgun (WGS) entry which is preliminary data.</text>
</comment>
<accession>A0AAV0WID1</accession>
<name>A0AAV0WID1_9HEMI</name>
<evidence type="ECO:0000313" key="1">
    <source>
        <dbReference type="EMBL" id="CAI6355570.1"/>
    </source>
</evidence>
<sequence>MDMLFLRQAVRKRSIAIGAMSLPIRQIYNEEIISHPRGSWGYTFQQTQLRSKRMRNRRRPKIPDLPTSTSYQSQLLRFFGNHPNIWDFLQKLRILENQFFVEFIQASKNLTIRDQTSRSERAINTHMLKRAIEQLNEHGNIIRCLTQMGHANDGYLRRQIGPIPAD</sequence>